<evidence type="ECO:0000256" key="3">
    <source>
        <dbReference type="ARBA" id="ARBA00022676"/>
    </source>
</evidence>
<keyword evidence="4 10" id="KW-0808">Transferase</keyword>
<keyword evidence="3 10" id="KW-0328">Glycosyltransferase</keyword>
<dbReference type="InterPro" id="IPR050297">
    <property type="entry name" value="LipidA_mod_glycosyltrf_83"/>
</dbReference>
<evidence type="ECO:0000256" key="5">
    <source>
        <dbReference type="ARBA" id="ARBA00022692"/>
    </source>
</evidence>
<dbReference type="RefSeq" id="WP_167545587.1">
    <property type="nucleotide sequence ID" value="NZ_FOWC01000015.1"/>
</dbReference>
<keyword evidence="5 8" id="KW-0812">Transmembrane</keyword>
<feature type="transmembrane region" description="Helical" evidence="8">
    <location>
        <begin position="204"/>
        <end position="224"/>
    </location>
</feature>
<keyword evidence="2" id="KW-1003">Cell membrane</keyword>
<feature type="transmembrane region" description="Helical" evidence="8">
    <location>
        <begin position="251"/>
        <end position="272"/>
    </location>
</feature>
<dbReference type="PANTHER" id="PTHR33908">
    <property type="entry name" value="MANNOSYLTRANSFERASE YKCB-RELATED"/>
    <property type="match status" value="1"/>
</dbReference>
<evidence type="ECO:0000256" key="6">
    <source>
        <dbReference type="ARBA" id="ARBA00022989"/>
    </source>
</evidence>
<protein>
    <submittedName>
        <fullName evidence="10">Dolichyl-phosphate-mannose-protein mannosyltransferase</fullName>
    </submittedName>
</protein>
<dbReference type="InterPro" id="IPR038731">
    <property type="entry name" value="RgtA/B/C-like"/>
</dbReference>
<feature type="transmembrane region" description="Helical" evidence="8">
    <location>
        <begin position="335"/>
        <end position="356"/>
    </location>
</feature>
<evidence type="ECO:0000256" key="2">
    <source>
        <dbReference type="ARBA" id="ARBA00022475"/>
    </source>
</evidence>
<dbReference type="GO" id="GO:0016763">
    <property type="term" value="F:pentosyltransferase activity"/>
    <property type="evidence" value="ECO:0007669"/>
    <property type="project" value="TreeGrafter"/>
</dbReference>
<dbReference type="PANTHER" id="PTHR33908:SF11">
    <property type="entry name" value="MEMBRANE PROTEIN"/>
    <property type="match status" value="1"/>
</dbReference>
<dbReference type="AlphaFoldDB" id="A0A1I5ZIG6"/>
<keyword evidence="6 8" id="KW-1133">Transmembrane helix</keyword>
<feature type="transmembrane region" description="Helical" evidence="8">
    <location>
        <begin position="83"/>
        <end position="103"/>
    </location>
</feature>
<evidence type="ECO:0000313" key="10">
    <source>
        <dbReference type="EMBL" id="SFQ56248.1"/>
    </source>
</evidence>
<feature type="transmembrane region" description="Helical" evidence="8">
    <location>
        <begin position="22"/>
        <end position="43"/>
    </location>
</feature>
<organism evidence="10 11">
    <name type="scientific">Amycolatopsis rubida</name>
    <dbReference type="NCBI Taxonomy" id="112413"/>
    <lineage>
        <taxon>Bacteria</taxon>
        <taxon>Bacillati</taxon>
        <taxon>Actinomycetota</taxon>
        <taxon>Actinomycetes</taxon>
        <taxon>Pseudonocardiales</taxon>
        <taxon>Pseudonocardiaceae</taxon>
        <taxon>Amycolatopsis</taxon>
    </lineage>
</organism>
<dbReference type="GO" id="GO:0005886">
    <property type="term" value="C:plasma membrane"/>
    <property type="evidence" value="ECO:0007669"/>
    <property type="project" value="UniProtKB-SubCell"/>
</dbReference>
<keyword evidence="7 8" id="KW-0472">Membrane</keyword>
<accession>A0A1I5ZIG6</accession>
<name>A0A1I5ZIG6_9PSEU</name>
<evidence type="ECO:0000313" key="11">
    <source>
        <dbReference type="Proteomes" id="UP000199137"/>
    </source>
</evidence>
<feature type="domain" description="Glycosyltransferase RgtA/B/C/D-like" evidence="9">
    <location>
        <begin position="62"/>
        <end position="222"/>
    </location>
</feature>
<dbReference type="Pfam" id="PF13231">
    <property type="entry name" value="PMT_2"/>
    <property type="match status" value="1"/>
</dbReference>
<reference evidence="10 11" key="1">
    <citation type="submission" date="2016-10" db="EMBL/GenBank/DDBJ databases">
        <authorList>
            <person name="de Groot N.N."/>
        </authorList>
    </citation>
    <scope>NUCLEOTIDE SEQUENCE [LARGE SCALE GENOMIC DNA]</scope>
    <source>
        <strain evidence="10 11">DSM 44637</strain>
    </source>
</reference>
<feature type="transmembrane region" description="Helical" evidence="8">
    <location>
        <begin position="284"/>
        <end position="300"/>
    </location>
</feature>
<evidence type="ECO:0000256" key="1">
    <source>
        <dbReference type="ARBA" id="ARBA00004651"/>
    </source>
</evidence>
<gene>
    <name evidence="10" type="ORF">SAMN05421854_115110</name>
</gene>
<dbReference type="STRING" id="112413.SAMN05421854_115110"/>
<sequence length="504" mass="54489">MTATQEEAATARAIEPFARMPVLGIAALMAVPLALTANNYGYFGDELYFLAAGKHLAWGYVDQPPLLPLLARAMDTIAPDSLFVLRVPTMLAMLAGVVFAALIARELGGRARAQAITAAAFAACTNFVAGGHYLATSTLDPFLWTVLLWLIVRWIRTRRDGLLLWAGVVTALALYVKFLIGGFWIVAGIALLICGPRELLRRPLLWAGAAIAALALVPTLVWQAQHGWPQLGMGAAISHEVGESWGGRLTWIPQVLLLAGVPAGIVLLGYGLWRLLRSPRLRSYRFLAWTTLALAVVFIAVNGRSYYIAGMFAPCWAAAAVELENGRASRWWRWIPTWPVFVLSALLMLPAALPVWPHSWVEKNPSLPTPAFSFGEVGWPEGAQSVATAFHRVPDPAHTAIVGETYWTASALDRYGPDLGLPEPASPNRGYATLAVPPDSARDVLFVGADPRPLLGRFAHLEPVGAVTTGSAKPSVLDGTPLWLATARLRPWAEIWPELANTGT</sequence>
<dbReference type="Proteomes" id="UP000199137">
    <property type="component" value="Unassembled WGS sequence"/>
</dbReference>
<evidence type="ECO:0000256" key="8">
    <source>
        <dbReference type="SAM" id="Phobius"/>
    </source>
</evidence>
<dbReference type="GO" id="GO:0009103">
    <property type="term" value="P:lipopolysaccharide biosynthetic process"/>
    <property type="evidence" value="ECO:0007669"/>
    <property type="project" value="UniProtKB-ARBA"/>
</dbReference>
<proteinExistence type="predicted"/>
<evidence type="ECO:0000259" key="9">
    <source>
        <dbReference type="Pfam" id="PF13231"/>
    </source>
</evidence>
<evidence type="ECO:0000256" key="7">
    <source>
        <dbReference type="ARBA" id="ARBA00023136"/>
    </source>
</evidence>
<dbReference type="EMBL" id="FOWC01000015">
    <property type="protein sequence ID" value="SFQ56248.1"/>
    <property type="molecule type" value="Genomic_DNA"/>
</dbReference>
<comment type="subcellular location">
    <subcellularLocation>
        <location evidence="1">Cell membrane</location>
        <topology evidence="1">Multi-pass membrane protein</topology>
    </subcellularLocation>
</comment>
<feature type="transmembrane region" description="Helical" evidence="8">
    <location>
        <begin position="162"/>
        <end position="192"/>
    </location>
</feature>
<evidence type="ECO:0000256" key="4">
    <source>
        <dbReference type="ARBA" id="ARBA00022679"/>
    </source>
</evidence>